<dbReference type="RefSeq" id="XP_013783948.1">
    <property type="nucleotide sequence ID" value="XM_013928494.2"/>
</dbReference>
<reference evidence="5" key="1">
    <citation type="submission" date="2025-08" db="UniProtKB">
        <authorList>
            <consortium name="RefSeq"/>
        </authorList>
    </citation>
    <scope>IDENTIFICATION</scope>
    <source>
        <tissue evidence="5">Muscle</tissue>
    </source>
</reference>
<dbReference type="PANTHER" id="PTHR21686">
    <property type="entry name" value="DEOXYNUCLEOTIDYLTRANSFERASE TERMINAL-INTERACTING PROTEIN 2"/>
    <property type="match status" value="1"/>
</dbReference>
<evidence type="ECO:0000313" key="4">
    <source>
        <dbReference type="Proteomes" id="UP000694941"/>
    </source>
</evidence>
<keyword evidence="4" id="KW-1185">Reference proteome</keyword>
<evidence type="ECO:0000256" key="2">
    <source>
        <dbReference type="ARBA" id="ARBA00023242"/>
    </source>
</evidence>
<dbReference type="Proteomes" id="UP000694941">
    <property type="component" value="Unplaced"/>
</dbReference>
<keyword evidence="2" id="KW-0539">Nucleus</keyword>
<dbReference type="InterPro" id="IPR014810">
    <property type="entry name" value="Fcf2_C"/>
</dbReference>
<dbReference type="Pfam" id="PF08698">
    <property type="entry name" value="Fcf2"/>
    <property type="match status" value="1"/>
</dbReference>
<dbReference type="PANTHER" id="PTHR21686:SF12">
    <property type="entry name" value="DEOXYNUCLEOTIDYLTRANSFERASE TERMINAL-INTERACTING PROTEIN 2"/>
    <property type="match status" value="1"/>
</dbReference>
<gene>
    <name evidence="5" type="primary">LOC106468087</name>
</gene>
<evidence type="ECO:0000259" key="3">
    <source>
        <dbReference type="Pfam" id="PF08698"/>
    </source>
</evidence>
<dbReference type="GeneID" id="106468087"/>
<evidence type="ECO:0000256" key="1">
    <source>
        <dbReference type="ARBA" id="ARBA00004604"/>
    </source>
</evidence>
<organism evidence="4 5">
    <name type="scientific">Limulus polyphemus</name>
    <name type="common">Atlantic horseshoe crab</name>
    <dbReference type="NCBI Taxonomy" id="6850"/>
    <lineage>
        <taxon>Eukaryota</taxon>
        <taxon>Metazoa</taxon>
        <taxon>Ecdysozoa</taxon>
        <taxon>Arthropoda</taxon>
        <taxon>Chelicerata</taxon>
        <taxon>Merostomata</taxon>
        <taxon>Xiphosura</taxon>
        <taxon>Limulidae</taxon>
        <taxon>Limulus</taxon>
    </lineage>
</organism>
<name>A0ABM1BKR3_LIMPO</name>
<comment type="subcellular location">
    <subcellularLocation>
        <location evidence="1">Nucleus</location>
        <location evidence="1">Nucleolus</location>
    </subcellularLocation>
</comment>
<protein>
    <submittedName>
        <fullName evidence="5">Deoxynucleotidyltransferase terminal-interacting protein 2-like</fullName>
    </submittedName>
</protein>
<proteinExistence type="predicted"/>
<accession>A0ABM1BKR3</accession>
<sequence>MALASSSISLESQYLKHLTNVLDRQIQNSDSSSEETSDEEVCDHTSSFIVDTKPSTSSCCGTELLKTKKNKMIEYRKEQSGTVDKQFQLASTLHSEIDVNDVYVNAYPGKKTEESVKKNKILSLRASTEDELLKKSVLQPGYEKQFTVPPYIERVCNLKKQRREERKKSKGSKWYNLPATELTDEIKNDLQVIQFRKALDPKRFYKKNDLKTLPKYFQIGTIVESPADFYHSRVPKKERKRTIVEELLADAEFKKYNKKKYAEIMANRPQRHKGALKHMKRLKKRK</sequence>
<feature type="domain" description="Fcf2 pre-rRNA processing C-terminal" evidence="3">
    <location>
        <begin position="167"/>
        <end position="260"/>
    </location>
</feature>
<dbReference type="InterPro" id="IPR039883">
    <property type="entry name" value="Fcf2/DNTTIP2"/>
</dbReference>
<evidence type="ECO:0000313" key="5">
    <source>
        <dbReference type="RefSeq" id="XP_013783948.1"/>
    </source>
</evidence>